<feature type="transmembrane region" description="Helical" evidence="2">
    <location>
        <begin position="194"/>
        <end position="216"/>
    </location>
</feature>
<keyword evidence="5" id="KW-1185">Reference proteome</keyword>
<organism evidence="4 5">
    <name type="scientific">Viridothelium virens</name>
    <name type="common">Speckled blister lichen</name>
    <name type="synonym">Trypethelium virens</name>
    <dbReference type="NCBI Taxonomy" id="1048519"/>
    <lineage>
        <taxon>Eukaryota</taxon>
        <taxon>Fungi</taxon>
        <taxon>Dikarya</taxon>
        <taxon>Ascomycota</taxon>
        <taxon>Pezizomycotina</taxon>
        <taxon>Dothideomycetes</taxon>
        <taxon>Dothideomycetes incertae sedis</taxon>
        <taxon>Trypetheliales</taxon>
        <taxon>Trypetheliaceae</taxon>
        <taxon>Viridothelium</taxon>
    </lineage>
</organism>
<gene>
    <name evidence="4" type="ORF">EV356DRAFT_534744</name>
</gene>
<keyword evidence="2" id="KW-0812">Transmembrane</keyword>
<protein>
    <recommendedName>
        <fullName evidence="6">Mid2 domain-containing protein</fullName>
    </recommendedName>
</protein>
<feature type="compositionally biased region" description="Polar residues" evidence="1">
    <location>
        <begin position="238"/>
        <end position="248"/>
    </location>
</feature>
<evidence type="ECO:0000256" key="3">
    <source>
        <dbReference type="SAM" id="SignalP"/>
    </source>
</evidence>
<evidence type="ECO:0000256" key="2">
    <source>
        <dbReference type="SAM" id="Phobius"/>
    </source>
</evidence>
<evidence type="ECO:0000313" key="5">
    <source>
        <dbReference type="Proteomes" id="UP000800092"/>
    </source>
</evidence>
<feature type="signal peptide" evidence="3">
    <location>
        <begin position="1"/>
        <end position="24"/>
    </location>
</feature>
<feature type="compositionally biased region" description="Low complexity" evidence="1">
    <location>
        <begin position="155"/>
        <end position="178"/>
    </location>
</feature>
<evidence type="ECO:0000313" key="4">
    <source>
        <dbReference type="EMBL" id="KAF2232258.1"/>
    </source>
</evidence>
<feature type="region of interest" description="Disordered" evidence="1">
    <location>
        <begin position="221"/>
        <end position="282"/>
    </location>
</feature>
<feature type="region of interest" description="Disordered" evidence="1">
    <location>
        <begin position="155"/>
        <end position="186"/>
    </location>
</feature>
<keyword evidence="3" id="KW-0732">Signal</keyword>
<feature type="chain" id="PRO_5025552774" description="Mid2 domain-containing protein" evidence="3">
    <location>
        <begin position="25"/>
        <end position="282"/>
    </location>
</feature>
<dbReference type="EMBL" id="ML991817">
    <property type="protein sequence ID" value="KAF2232258.1"/>
    <property type="molecule type" value="Genomic_DNA"/>
</dbReference>
<name>A0A6A6H351_VIRVR</name>
<accession>A0A6A6H351</accession>
<keyword evidence="2" id="KW-0472">Membrane</keyword>
<evidence type="ECO:0008006" key="6">
    <source>
        <dbReference type="Google" id="ProtNLM"/>
    </source>
</evidence>
<dbReference type="AlphaFoldDB" id="A0A6A6H351"/>
<reference evidence="4" key="1">
    <citation type="journal article" date="2020" name="Stud. Mycol.">
        <title>101 Dothideomycetes genomes: a test case for predicting lifestyles and emergence of pathogens.</title>
        <authorList>
            <person name="Haridas S."/>
            <person name="Albert R."/>
            <person name="Binder M."/>
            <person name="Bloem J."/>
            <person name="Labutti K."/>
            <person name="Salamov A."/>
            <person name="Andreopoulos B."/>
            <person name="Baker S."/>
            <person name="Barry K."/>
            <person name="Bills G."/>
            <person name="Bluhm B."/>
            <person name="Cannon C."/>
            <person name="Castanera R."/>
            <person name="Culley D."/>
            <person name="Daum C."/>
            <person name="Ezra D."/>
            <person name="Gonzalez J."/>
            <person name="Henrissat B."/>
            <person name="Kuo A."/>
            <person name="Liang C."/>
            <person name="Lipzen A."/>
            <person name="Lutzoni F."/>
            <person name="Magnuson J."/>
            <person name="Mondo S."/>
            <person name="Nolan M."/>
            <person name="Ohm R."/>
            <person name="Pangilinan J."/>
            <person name="Park H.-J."/>
            <person name="Ramirez L."/>
            <person name="Alfaro M."/>
            <person name="Sun H."/>
            <person name="Tritt A."/>
            <person name="Yoshinaga Y."/>
            <person name="Zwiers L.-H."/>
            <person name="Turgeon B."/>
            <person name="Goodwin S."/>
            <person name="Spatafora J."/>
            <person name="Crous P."/>
            <person name="Grigoriev I."/>
        </authorList>
    </citation>
    <scope>NUCLEOTIDE SEQUENCE</scope>
    <source>
        <strain evidence="4">Tuck. ex Michener</strain>
    </source>
</reference>
<keyword evidence="2" id="KW-1133">Transmembrane helix</keyword>
<dbReference type="OrthoDB" id="3689214at2759"/>
<proteinExistence type="predicted"/>
<sequence length="282" mass="30086">MTGNIWGPRTSVYALYLFFTSVATQTVQQSLWNTPAGNAKDLSLTFTNDQTIPLSWNAVNSSRYFDASVTDVYLWCTSFDWNLNQYASLLKQSVDLSVPGNLAWTVDIPDHYLSISAKYVLRFKSPNTTYTSNSQELSSPGLLVLAADATPSGLTSSSTPTTVSSTPATTPVAVSSPSDTPAVPSPGLTDGARAGIGVGVSVGALALVSLAIFLLWRRRKSPSPAEGPALSIPDKENSQYQAYPQCQKRSQRAKPENPAELQGQSSEPVPAELGDGSVYQIG</sequence>
<dbReference type="Proteomes" id="UP000800092">
    <property type="component" value="Unassembled WGS sequence"/>
</dbReference>
<evidence type="ECO:0000256" key="1">
    <source>
        <dbReference type="SAM" id="MobiDB-lite"/>
    </source>
</evidence>